<dbReference type="GO" id="GO:0035539">
    <property type="term" value="F:8-oxo-7,8-dihydrodeoxyguanosine triphosphate pyrophosphatase activity"/>
    <property type="evidence" value="ECO:0007669"/>
    <property type="project" value="TreeGrafter"/>
</dbReference>
<dbReference type="InterPro" id="IPR000086">
    <property type="entry name" value="NUDIX_hydrolase_dom"/>
</dbReference>
<comment type="similarity">
    <text evidence="2">Belongs to the Nudix hydrolase family.</text>
</comment>
<dbReference type="SUPFAM" id="SSF55811">
    <property type="entry name" value="Nudix"/>
    <property type="match status" value="1"/>
</dbReference>
<evidence type="ECO:0000256" key="2">
    <source>
        <dbReference type="ARBA" id="ARBA00005582"/>
    </source>
</evidence>
<keyword evidence="4" id="KW-0460">Magnesium</keyword>
<evidence type="ECO:0000256" key="4">
    <source>
        <dbReference type="ARBA" id="ARBA00022842"/>
    </source>
</evidence>
<dbReference type="GO" id="GO:0044716">
    <property type="term" value="F:8-oxo-GDP phosphatase activity"/>
    <property type="evidence" value="ECO:0007669"/>
    <property type="project" value="TreeGrafter"/>
</dbReference>
<sequence>MIQIACTFVVDATGALLLQLRDDKAPYHPNVWGLPGGSVEEGETPAEASVRELWEEASISPSSPVRLFARQELPSESRVKNYFYAPTDATQADVVLGEGAAMLFIPAAEALARPFTPGTAEILDRFLASPEYAALRR</sequence>
<dbReference type="InterPro" id="IPR015797">
    <property type="entry name" value="NUDIX_hydrolase-like_dom_sf"/>
</dbReference>
<organism evidence="6 7">
    <name type="scientific">Paractinoplanes atraurantiacus</name>
    <dbReference type="NCBI Taxonomy" id="1036182"/>
    <lineage>
        <taxon>Bacteria</taxon>
        <taxon>Bacillati</taxon>
        <taxon>Actinomycetota</taxon>
        <taxon>Actinomycetes</taxon>
        <taxon>Micromonosporales</taxon>
        <taxon>Micromonosporaceae</taxon>
        <taxon>Paractinoplanes</taxon>
    </lineage>
</organism>
<protein>
    <submittedName>
        <fullName evidence="6">NUDIX domain-containing protein</fullName>
    </submittedName>
</protein>
<dbReference type="Proteomes" id="UP000219612">
    <property type="component" value="Unassembled WGS sequence"/>
</dbReference>
<dbReference type="InterPro" id="IPR047127">
    <property type="entry name" value="MutT-like"/>
</dbReference>
<dbReference type="OrthoDB" id="161692at2"/>
<dbReference type="Gene3D" id="3.90.79.10">
    <property type="entry name" value="Nucleoside Triphosphate Pyrophosphohydrolase"/>
    <property type="match status" value="1"/>
</dbReference>
<feature type="domain" description="Nudix hydrolase" evidence="5">
    <location>
        <begin position="1"/>
        <end position="128"/>
    </location>
</feature>
<comment type="cofactor">
    <cofactor evidence="1">
        <name>Mg(2+)</name>
        <dbReference type="ChEBI" id="CHEBI:18420"/>
    </cofactor>
</comment>
<reference evidence="6 7" key="1">
    <citation type="submission" date="2017-09" db="EMBL/GenBank/DDBJ databases">
        <authorList>
            <person name="Ehlers B."/>
            <person name="Leendertz F.H."/>
        </authorList>
    </citation>
    <scope>NUCLEOTIDE SEQUENCE [LARGE SCALE GENOMIC DNA]</scope>
    <source>
        <strain evidence="6 7">CGMCC 4.6857</strain>
    </source>
</reference>
<accession>A0A285F0W9</accession>
<evidence type="ECO:0000259" key="5">
    <source>
        <dbReference type="PROSITE" id="PS51462"/>
    </source>
</evidence>
<evidence type="ECO:0000313" key="7">
    <source>
        <dbReference type="Proteomes" id="UP000219612"/>
    </source>
</evidence>
<name>A0A285F0W9_9ACTN</name>
<keyword evidence="3" id="KW-0378">Hydrolase</keyword>
<keyword evidence="7" id="KW-1185">Reference proteome</keyword>
<dbReference type="EMBL" id="OBDY01000001">
    <property type="protein sequence ID" value="SNY04935.1"/>
    <property type="molecule type" value="Genomic_DNA"/>
</dbReference>
<dbReference type="RefSeq" id="WP_097317672.1">
    <property type="nucleotide sequence ID" value="NZ_OBDY01000001.1"/>
</dbReference>
<dbReference type="GO" id="GO:0008413">
    <property type="term" value="F:8-oxo-7,8-dihydroguanosine triphosphate pyrophosphatase activity"/>
    <property type="evidence" value="ECO:0007669"/>
    <property type="project" value="TreeGrafter"/>
</dbReference>
<gene>
    <name evidence="6" type="ORF">SAMN05421748_101354</name>
</gene>
<proteinExistence type="inferred from homology"/>
<evidence type="ECO:0000256" key="1">
    <source>
        <dbReference type="ARBA" id="ARBA00001946"/>
    </source>
</evidence>
<dbReference type="GO" id="GO:0044715">
    <property type="term" value="F:8-oxo-dGDP phosphatase activity"/>
    <property type="evidence" value="ECO:0007669"/>
    <property type="project" value="TreeGrafter"/>
</dbReference>
<dbReference type="PANTHER" id="PTHR47707:SF2">
    <property type="entry name" value="CTP PYROPHOSPHOHYDROLASE"/>
    <property type="match status" value="1"/>
</dbReference>
<dbReference type="Pfam" id="PF00293">
    <property type="entry name" value="NUDIX"/>
    <property type="match status" value="1"/>
</dbReference>
<dbReference type="InterPro" id="IPR020476">
    <property type="entry name" value="Nudix_hydrolase"/>
</dbReference>
<evidence type="ECO:0000313" key="6">
    <source>
        <dbReference type="EMBL" id="SNY04935.1"/>
    </source>
</evidence>
<dbReference type="PANTHER" id="PTHR47707">
    <property type="entry name" value="8-OXO-DGTP DIPHOSPHATASE"/>
    <property type="match status" value="1"/>
</dbReference>
<dbReference type="AlphaFoldDB" id="A0A285F0W9"/>
<evidence type="ECO:0000256" key="3">
    <source>
        <dbReference type="ARBA" id="ARBA00022801"/>
    </source>
</evidence>
<dbReference type="PROSITE" id="PS51462">
    <property type="entry name" value="NUDIX"/>
    <property type="match status" value="1"/>
</dbReference>
<dbReference type="PRINTS" id="PR00502">
    <property type="entry name" value="NUDIXFAMILY"/>
</dbReference>
<dbReference type="GO" id="GO:0006281">
    <property type="term" value="P:DNA repair"/>
    <property type="evidence" value="ECO:0007669"/>
    <property type="project" value="InterPro"/>
</dbReference>
<dbReference type="CDD" id="cd18882">
    <property type="entry name" value="NUDIX_Hydrolase"/>
    <property type="match status" value="1"/>
</dbReference>